<dbReference type="Proteomes" id="UP001589710">
    <property type="component" value="Unassembled WGS sequence"/>
</dbReference>
<evidence type="ECO:0000313" key="1">
    <source>
        <dbReference type="EMBL" id="MFB9571787.1"/>
    </source>
</evidence>
<dbReference type="EMBL" id="JBHMCG010000020">
    <property type="protein sequence ID" value="MFB9571787.1"/>
    <property type="molecule type" value="Genomic_DNA"/>
</dbReference>
<reference evidence="1 2" key="1">
    <citation type="submission" date="2024-09" db="EMBL/GenBank/DDBJ databases">
        <authorList>
            <person name="Sun Q."/>
            <person name="Mori K."/>
        </authorList>
    </citation>
    <scope>NUCLEOTIDE SEQUENCE [LARGE SCALE GENOMIC DNA]</scope>
    <source>
        <strain evidence="1 2">JCM 3331</strain>
    </source>
</reference>
<organism evidence="1 2">
    <name type="scientific">Streptomyces yanii</name>
    <dbReference type="NCBI Taxonomy" id="78510"/>
    <lineage>
        <taxon>Bacteria</taxon>
        <taxon>Bacillati</taxon>
        <taxon>Actinomycetota</taxon>
        <taxon>Actinomycetes</taxon>
        <taxon>Kitasatosporales</taxon>
        <taxon>Streptomycetaceae</taxon>
        <taxon>Streptomyces</taxon>
    </lineage>
</organism>
<dbReference type="RefSeq" id="WP_345509959.1">
    <property type="nucleotide sequence ID" value="NZ_BAAAXD010000005.1"/>
</dbReference>
<gene>
    <name evidence="1" type="ORF">ACFFTL_05355</name>
</gene>
<dbReference type="Gene3D" id="3.40.30.120">
    <property type="match status" value="1"/>
</dbReference>
<protein>
    <submittedName>
        <fullName evidence="1">Uncharacterized protein</fullName>
    </submittedName>
</protein>
<dbReference type="Pfam" id="PF21274">
    <property type="entry name" value="Rng_hyd_C"/>
    <property type="match status" value="1"/>
</dbReference>
<sequence>MSELSVTGGCDVHTVRFPVAAPPTTGERLRQDHINAMGVSFDERHDASTVIWYAPGQLESEPAWRADVYEDDPRPGHRAPDGHIDPYGGTLYDRISNSFALLVLTEDRVVEHALVAEAAARSLPFTVIHLSGLGARAVYGTTNVLVRPDQHVAWRGAVLPDGGAGAVLDRVLGKVHGGAATTDLVAAGTAGA</sequence>
<keyword evidence="2" id="KW-1185">Reference proteome</keyword>
<proteinExistence type="predicted"/>
<name>A0ABV5R233_9ACTN</name>
<accession>A0ABV5R233</accession>
<evidence type="ECO:0000313" key="2">
    <source>
        <dbReference type="Proteomes" id="UP001589710"/>
    </source>
</evidence>
<comment type="caution">
    <text evidence="1">The sequence shown here is derived from an EMBL/GenBank/DDBJ whole genome shotgun (WGS) entry which is preliminary data.</text>
</comment>